<proteinExistence type="predicted"/>
<evidence type="ECO:0000256" key="1">
    <source>
        <dbReference type="SAM" id="Phobius"/>
    </source>
</evidence>
<keyword evidence="1" id="KW-0812">Transmembrane</keyword>
<protein>
    <submittedName>
        <fullName evidence="2">Uncharacterized protein</fullName>
    </submittedName>
</protein>
<keyword evidence="1" id="KW-1133">Transmembrane helix</keyword>
<keyword evidence="1" id="KW-0472">Membrane</keyword>
<keyword evidence="3" id="KW-1185">Reference proteome</keyword>
<reference evidence="2 3" key="1">
    <citation type="journal article" date="2021" name="Elife">
        <title>Chloroplast acquisition without the gene transfer in kleptoplastic sea slugs, Plakobranchus ocellatus.</title>
        <authorList>
            <person name="Maeda T."/>
            <person name="Takahashi S."/>
            <person name="Yoshida T."/>
            <person name="Shimamura S."/>
            <person name="Takaki Y."/>
            <person name="Nagai Y."/>
            <person name="Toyoda A."/>
            <person name="Suzuki Y."/>
            <person name="Arimoto A."/>
            <person name="Ishii H."/>
            <person name="Satoh N."/>
            <person name="Nishiyama T."/>
            <person name="Hasebe M."/>
            <person name="Maruyama T."/>
            <person name="Minagawa J."/>
            <person name="Obokata J."/>
            <person name="Shigenobu S."/>
        </authorList>
    </citation>
    <scope>NUCLEOTIDE SEQUENCE [LARGE SCALE GENOMIC DNA]</scope>
</reference>
<dbReference type="AlphaFoldDB" id="A0AAV4EWF7"/>
<feature type="transmembrane region" description="Helical" evidence="1">
    <location>
        <begin position="90"/>
        <end position="110"/>
    </location>
</feature>
<dbReference type="EMBL" id="BMAT01011024">
    <property type="protein sequence ID" value="GFR65104.1"/>
    <property type="molecule type" value="Genomic_DNA"/>
</dbReference>
<sequence length="141" mass="15340">MNIHRVIGREDHARVCQGLTVCDSCSSGQFRRHLETMPERGKNALFVIAVPLVSSEIVLIGLGCPETFTEQSVQDCAPFVQSHFPHHRQFLCVVIGCAFSLFLGMLVAVLCRVTVRAPSTLVDVTAPSIQISAMFAPSSVV</sequence>
<evidence type="ECO:0000313" key="3">
    <source>
        <dbReference type="Proteomes" id="UP000762676"/>
    </source>
</evidence>
<evidence type="ECO:0000313" key="2">
    <source>
        <dbReference type="EMBL" id="GFR65104.1"/>
    </source>
</evidence>
<dbReference type="Proteomes" id="UP000762676">
    <property type="component" value="Unassembled WGS sequence"/>
</dbReference>
<accession>A0AAV4EWF7</accession>
<gene>
    <name evidence="2" type="ORF">ElyMa_005521600</name>
</gene>
<organism evidence="2 3">
    <name type="scientific">Elysia marginata</name>
    <dbReference type="NCBI Taxonomy" id="1093978"/>
    <lineage>
        <taxon>Eukaryota</taxon>
        <taxon>Metazoa</taxon>
        <taxon>Spiralia</taxon>
        <taxon>Lophotrochozoa</taxon>
        <taxon>Mollusca</taxon>
        <taxon>Gastropoda</taxon>
        <taxon>Heterobranchia</taxon>
        <taxon>Euthyneura</taxon>
        <taxon>Panpulmonata</taxon>
        <taxon>Sacoglossa</taxon>
        <taxon>Placobranchoidea</taxon>
        <taxon>Plakobranchidae</taxon>
        <taxon>Elysia</taxon>
    </lineage>
</organism>
<name>A0AAV4EWF7_9GAST</name>
<comment type="caution">
    <text evidence="2">The sequence shown here is derived from an EMBL/GenBank/DDBJ whole genome shotgun (WGS) entry which is preliminary data.</text>
</comment>